<dbReference type="AlphaFoldDB" id="A0A0R1MU30"/>
<dbReference type="PATRIC" id="fig|1423759.3.peg.1045"/>
<sequence>MATKFDVIYKAFLNSVDSYEFNAIDDEELEETLWGYLDSGRVLFVTYSKDLYDVDLENKQFNVNLNGFEISMLAKAMKLEWISRTKNSEEMMKKSIGDRDYQAVQGYNYIAQLSKVERQLRTEIQEGLVDYEYSQAALYGEMG</sequence>
<reference evidence="1 2" key="1">
    <citation type="journal article" date="2015" name="Genome Announc.">
        <title>Expanding the biotechnology potential of lactobacilli through comparative genomics of 213 strains and associated genera.</title>
        <authorList>
            <person name="Sun Z."/>
            <person name="Harris H.M."/>
            <person name="McCann A."/>
            <person name="Guo C."/>
            <person name="Argimon S."/>
            <person name="Zhang W."/>
            <person name="Yang X."/>
            <person name="Jeffery I.B."/>
            <person name="Cooney J.C."/>
            <person name="Kagawa T.F."/>
            <person name="Liu W."/>
            <person name="Song Y."/>
            <person name="Salvetti E."/>
            <person name="Wrobel A."/>
            <person name="Rasinkangas P."/>
            <person name="Parkhill J."/>
            <person name="Rea M.C."/>
            <person name="O'Sullivan O."/>
            <person name="Ritari J."/>
            <person name="Douillard F.P."/>
            <person name="Paul Ross R."/>
            <person name="Yang R."/>
            <person name="Briner A.E."/>
            <person name="Felis G.E."/>
            <person name="de Vos W.M."/>
            <person name="Barrangou R."/>
            <person name="Klaenhammer T.R."/>
            <person name="Caufield P.W."/>
            <person name="Cui Y."/>
            <person name="Zhang H."/>
            <person name="O'Toole P.W."/>
        </authorList>
    </citation>
    <scope>NUCLEOTIDE SEQUENCE [LARGE SCALE GENOMIC DNA]</scope>
    <source>
        <strain evidence="1 2">DSM 19519</strain>
    </source>
</reference>
<dbReference type="EMBL" id="AZDX01000003">
    <property type="protein sequence ID" value="KRL07923.1"/>
    <property type="molecule type" value="Genomic_DNA"/>
</dbReference>
<dbReference type="OrthoDB" id="2324935at2"/>
<dbReference type="Proteomes" id="UP000051448">
    <property type="component" value="Unassembled WGS sequence"/>
</dbReference>
<name>A0A0R1MU30_9LACO</name>
<evidence type="ECO:0000313" key="1">
    <source>
        <dbReference type="EMBL" id="KRL07923.1"/>
    </source>
</evidence>
<accession>A0A0R1MU30</accession>
<evidence type="ECO:0000313" key="2">
    <source>
        <dbReference type="Proteomes" id="UP000051448"/>
    </source>
</evidence>
<comment type="caution">
    <text evidence="1">The sequence shown here is derived from an EMBL/GenBank/DDBJ whole genome shotgun (WGS) entry which is preliminary data.</text>
</comment>
<keyword evidence="2" id="KW-1185">Reference proteome</keyword>
<proteinExistence type="predicted"/>
<protein>
    <submittedName>
        <fullName evidence="1">Uncharacterized protein</fullName>
    </submittedName>
</protein>
<dbReference type="STRING" id="1423759.FC92_GL000990"/>
<dbReference type="GeneID" id="98309615"/>
<gene>
    <name evidence="1" type="ORF">FC92_GL000990</name>
</gene>
<organism evidence="1 2">
    <name type="scientific">Liquorilactobacillus hordei DSM 19519</name>
    <dbReference type="NCBI Taxonomy" id="1423759"/>
    <lineage>
        <taxon>Bacteria</taxon>
        <taxon>Bacillati</taxon>
        <taxon>Bacillota</taxon>
        <taxon>Bacilli</taxon>
        <taxon>Lactobacillales</taxon>
        <taxon>Lactobacillaceae</taxon>
        <taxon>Liquorilactobacillus</taxon>
    </lineage>
</organism>
<dbReference type="RefSeq" id="WP_057868711.1">
    <property type="nucleotide sequence ID" value="NZ_AZDX01000003.1"/>
</dbReference>